<keyword evidence="1 3" id="KW-0732">Signal</keyword>
<evidence type="ECO:0000256" key="2">
    <source>
        <dbReference type="SAM" id="MobiDB-lite"/>
    </source>
</evidence>
<dbReference type="AlphaFoldDB" id="A0A1A5YAA6"/>
<dbReference type="InterPro" id="IPR001011">
    <property type="entry name" value="Acid_Pase_classA_bac"/>
</dbReference>
<dbReference type="STRING" id="1844972.A7K91_02485"/>
<dbReference type="InterPro" id="IPR036938">
    <property type="entry name" value="PAP2/HPO_sf"/>
</dbReference>
<dbReference type="NCBIfam" id="TIGR02601">
    <property type="entry name" value="autotrns_rpt"/>
    <property type="match status" value="1"/>
</dbReference>
<dbReference type="GO" id="GO:0030288">
    <property type="term" value="C:outer membrane-bounded periplasmic space"/>
    <property type="evidence" value="ECO:0007669"/>
    <property type="project" value="InterPro"/>
</dbReference>
<dbReference type="SUPFAM" id="SSF48317">
    <property type="entry name" value="Acid phosphatase/Vanadium-dependent haloperoxidase"/>
    <property type="match status" value="1"/>
</dbReference>
<keyword evidence="6" id="KW-1185">Reference proteome</keyword>
<organism evidence="5 6">
    <name type="scientific">Paenibacillus oryzae</name>
    <dbReference type="NCBI Taxonomy" id="1844972"/>
    <lineage>
        <taxon>Bacteria</taxon>
        <taxon>Bacillati</taxon>
        <taxon>Bacillota</taxon>
        <taxon>Bacilli</taxon>
        <taxon>Bacillales</taxon>
        <taxon>Paenibacillaceae</taxon>
        <taxon>Paenibacillus</taxon>
    </lineage>
</organism>
<feature type="chain" id="PRO_5008340205" description="SLH domain-containing protein" evidence="3">
    <location>
        <begin position="31"/>
        <end position="949"/>
    </location>
</feature>
<dbReference type="PANTHER" id="PTHR43308">
    <property type="entry name" value="OUTER MEMBRANE PROTEIN ALPHA-RELATED"/>
    <property type="match status" value="1"/>
</dbReference>
<dbReference type="InterPro" id="IPR011050">
    <property type="entry name" value="Pectin_lyase_fold/virulence"/>
</dbReference>
<dbReference type="PRINTS" id="PR00483">
    <property type="entry name" value="BACPHPHTASE"/>
</dbReference>
<reference evidence="5 6" key="1">
    <citation type="submission" date="2016-05" db="EMBL/GenBank/DDBJ databases">
        <title>Paenibacillus oryzae. sp. nov., isolated from the rice root.</title>
        <authorList>
            <person name="Zhang J."/>
            <person name="Zhang X."/>
        </authorList>
    </citation>
    <scope>NUCLEOTIDE SEQUENCE [LARGE SCALE GENOMIC DNA]</scope>
    <source>
        <strain evidence="5 6">1DrF-4</strain>
    </source>
</reference>
<dbReference type="InterPro" id="IPR001119">
    <property type="entry name" value="SLH_dom"/>
</dbReference>
<protein>
    <recommendedName>
        <fullName evidence="4">SLH domain-containing protein</fullName>
    </recommendedName>
</protein>
<dbReference type="InterPro" id="IPR013425">
    <property type="entry name" value="Autotrns_rpt"/>
</dbReference>
<dbReference type="GO" id="GO:0003993">
    <property type="term" value="F:acid phosphatase activity"/>
    <property type="evidence" value="ECO:0007669"/>
    <property type="project" value="InterPro"/>
</dbReference>
<dbReference type="Pfam" id="PF00395">
    <property type="entry name" value="SLH"/>
    <property type="match status" value="3"/>
</dbReference>
<feature type="signal peptide" evidence="3">
    <location>
        <begin position="1"/>
        <end position="30"/>
    </location>
</feature>
<dbReference type="SUPFAM" id="SSF51126">
    <property type="entry name" value="Pectin lyase-like"/>
    <property type="match status" value="1"/>
</dbReference>
<dbReference type="InterPro" id="IPR051465">
    <property type="entry name" value="Cell_Envelope_Struct_Comp"/>
</dbReference>
<dbReference type="OrthoDB" id="9780507at2"/>
<feature type="domain" description="SLH" evidence="4">
    <location>
        <begin position="32"/>
        <end position="90"/>
    </location>
</feature>
<evidence type="ECO:0000313" key="6">
    <source>
        <dbReference type="Proteomes" id="UP000092024"/>
    </source>
</evidence>
<dbReference type="Pfam" id="PF12951">
    <property type="entry name" value="PATR"/>
    <property type="match status" value="1"/>
</dbReference>
<feature type="domain" description="SLH" evidence="4">
    <location>
        <begin position="156"/>
        <end position="216"/>
    </location>
</feature>
<dbReference type="InterPro" id="IPR000326">
    <property type="entry name" value="PAP2/HPO"/>
</dbReference>
<dbReference type="RefSeq" id="WP_068687357.1">
    <property type="nucleotide sequence ID" value="NZ_LYPA01000080.1"/>
</dbReference>
<proteinExistence type="predicted"/>
<evidence type="ECO:0000259" key="4">
    <source>
        <dbReference type="PROSITE" id="PS51272"/>
    </source>
</evidence>
<evidence type="ECO:0000256" key="1">
    <source>
        <dbReference type="ARBA" id="ARBA00022729"/>
    </source>
</evidence>
<dbReference type="PANTHER" id="PTHR43308:SF5">
    <property type="entry name" value="S-LAYER PROTEIN _ PEPTIDOGLYCAN ENDO-BETA-N-ACETYLGLUCOSAMINIDASE"/>
    <property type="match status" value="1"/>
</dbReference>
<dbReference type="Gene3D" id="1.20.144.10">
    <property type="entry name" value="Phosphatidic acid phosphatase type 2/haloperoxidase"/>
    <property type="match status" value="1"/>
</dbReference>
<feature type="compositionally biased region" description="Low complexity" evidence="2">
    <location>
        <begin position="225"/>
        <end position="240"/>
    </location>
</feature>
<gene>
    <name evidence="5" type="ORF">A7K91_02485</name>
</gene>
<evidence type="ECO:0000313" key="5">
    <source>
        <dbReference type="EMBL" id="OBR62498.1"/>
    </source>
</evidence>
<accession>A0A1A5YAA6</accession>
<dbReference type="PROSITE" id="PS51272">
    <property type="entry name" value="SLH"/>
    <property type="match status" value="3"/>
</dbReference>
<evidence type="ECO:0000256" key="3">
    <source>
        <dbReference type="SAM" id="SignalP"/>
    </source>
</evidence>
<dbReference type="Pfam" id="PF01569">
    <property type="entry name" value="PAP2"/>
    <property type="match status" value="1"/>
</dbReference>
<feature type="domain" description="SLH" evidence="4">
    <location>
        <begin position="91"/>
        <end position="154"/>
    </location>
</feature>
<feature type="region of interest" description="Disordered" evidence="2">
    <location>
        <begin position="212"/>
        <end position="240"/>
    </location>
</feature>
<dbReference type="EMBL" id="LYPA01000080">
    <property type="protein sequence ID" value="OBR62498.1"/>
    <property type="molecule type" value="Genomic_DNA"/>
</dbReference>
<comment type="caution">
    <text evidence="5">The sequence shown here is derived from an EMBL/GenBank/DDBJ whole genome shotgun (WGS) entry which is preliminary data.</text>
</comment>
<name>A0A1A5YAA6_9BACL</name>
<sequence length="949" mass="102164">MSKGSKGKRALALLVALSIVIPTFHGESFAANKTGQAPDIKGHWAEAKIQDWINEGLVRGYQDGSFKPDNYMTRAEFMSLVNTSFHFTEEADISFTDVPKDAWFYEAVSIARAAGYMSGYSDATMRPQNPITRQEAAKIIASINQLEPDEDMANAFRDAASIAAWSKGYVGAVAGSAIMVGFGDQTFRPLKQMTRAEAVAALDNALDYQEALTPSPAPSEEVKPEPTQTATPAPGATANPPVFNPGPSIPGGSVISKPAKPVGTTNELNVAPPTVSLPLPVIKNGALAGDSATKDIAATNPFINILGGFDKVWSLNQPTWTDGTAATIGENGRTAKYGDGPEVYFDGYKNDPNAIVANKKTFANAEIRNPEAWVANIRYVENATQNRTDEEALAAYYDDQRDKIYGVLDALGPLANTYVDTVGATTAVVRDISEMNTVLEEETAEDENQGIGLGSNWETTELADLVKLVDMVRYKIPASSNPAKYFYSSPRPWRMNAQGEVKEVVDENGLAVWTSIGSGAKVEEALPTGGRKTSGKKNYQQYETNVKIIPALEYVKRAAEEGAGKDGAFPSGHTNAGYLSAFPFAFAIPERYSEFLTRSAQYGENRIVTGMHSPFDVIGGRIMSTAMAAYALHLPQSREVLDNAYKNTGEVFGALAEAKGMSLYEYAHTVTEPYTFETAYGPTKWENHEANKAFYREKMTSGIPQTGVKGLAPVVPEGAEVLLEMRQPYLTAEQRREVLYTTELDSGYPVIDESNGWGRIDLVMAADGYGAFLDNVTVNMDASKGRFNAKDWWRNNIGGTGMLTKQGTGTLVLTGNNSYTGGTVLEGGTLVAESATAFGKGDLYVENGTVEVRTAGSLNIDGHFTMNAGALTLGMDQDSSQVKVGGTLYLEGGNLNLDFSNLNIGDSAEFTLMTADKIKGQFASVTAPGYEVTLTYENNRIVARVAAVK</sequence>
<dbReference type="Proteomes" id="UP000092024">
    <property type="component" value="Unassembled WGS sequence"/>
</dbReference>